<sequence>MRALPNPGRPAPAGAMALCLLLFFCGSLSAQYGQIPEAFSQRYLYEPECEAVGTGLAVMQDTTATSDEYLVPNGAVFPESAPGDDPNDYVRLHFNPQSDAAGEYDFEPYFRVRQTAPGPVSLWLRTNGGEWTLRTYSTAYARIADGGWTWVPDVLVHDEENVLGLQGDTLLTLDVAFTRTDQQLDQVYLESVNFYSYYYSALRPFEYDLPGTNCPDFTNLPPVAMLELGSEVIVSVNTNVFNLNAAKSYDPDGVIVHYDFRASTGELDYDYFNPGEPTILWRYGYGVSSTSVTVYDFYGANDKDTSLWKIVHRDYDEGYGPYYRINVQCADAGSNWTLKPDPSIPGGAIAVAPSKSSVSEVPEDVPANKLRFVIPDVPESVNYSTNNYYALGVFSLPEPEGNCLWINTNGTGWHRWEVIEDVSIQLGINLVPGDNVIELAYCSPDLEVRFLNFSPAIGMNYPYTIYRGLDPSSKVADVTCDEPLASEFWLEAECADYGGQWALRNAPDASRGGYLVVDGPNAYSSPPADEPANYVRFSVHIAAAGAYYLQARINAPSNLDDSYYVRINEGPWHAWKSGIRQRAGFRWNLFPGGPLTLDAGHNTIDFAYREDGTELDKIYLGPTADPINGAGAEDPDCELEPLQPIAQWHEAECAPHGAAWTHQPDAEASNGAYLVALDDNSLSTVPPAVPDNLVTFHVDVPATGQGQQLFVYGRIAAAAPDDDSFWVRLNGGEWYAWKTLRHAPGTFKWNRLPFQLPATPSTRHTIEFAYREDGTWLDGIYVTSLDETPDVSSLPPDESCGPEALTLSGSSLNTAQPTSAPAAEISLYPNPVLDELTIELDNEFAGRVFGKVFDAAGRRLRGLQFEKEAGTLRVSLPVTDLAPGVYRLQLVAGDRRWVKTFLRL</sequence>
<feature type="chain" id="PRO_5020212222" evidence="1">
    <location>
        <begin position="31"/>
        <end position="904"/>
    </location>
</feature>
<feature type="signal peptide" evidence="1">
    <location>
        <begin position="1"/>
        <end position="30"/>
    </location>
</feature>
<dbReference type="AlphaFoldDB" id="A0A4S4NLK0"/>
<organism evidence="3 4">
    <name type="scientific">Neolewinella litorea</name>
    <dbReference type="NCBI Taxonomy" id="2562452"/>
    <lineage>
        <taxon>Bacteria</taxon>
        <taxon>Pseudomonadati</taxon>
        <taxon>Bacteroidota</taxon>
        <taxon>Saprospiria</taxon>
        <taxon>Saprospirales</taxon>
        <taxon>Lewinellaceae</taxon>
        <taxon>Neolewinella</taxon>
    </lineage>
</organism>
<dbReference type="CDD" id="cd02795">
    <property type="entry name" value="CBM6-CBM35-CBM36_like"/>
    <property type="match status" value="1"/>
</dbReference>
<proteinExistence type="predicted"/>
<name>A0A4S4NLK0_9BACT</name>
<evidence type="ECO:0000313" key="4">
    <source>
        <dbReference type="Proteomes" id="UP000308528"/>
    </source>
</evidence>
<accession>A0A4S4NLK0</accession>
<keyword evidence="4" id="KW-1185">Reference proteome</keyword>
<reference evidence="3 4" key="1">
    <citation type="submission" date="2019-04" db="EMBL/GenBank/DDBJ databases">
        <title>Lewinella litorea sp. nov., isolated from a marine sand.</title>
        <authorList>
            <person name="Yoon J.-H."/>
        </authorList>
    </citation>
    <scope>NUCLEOTIDE SEQUENCE [LARGE SCALE GENOMIC DNA]</scope>
    <source>
        <strain evidence="3 4">HSMS-39</strain>
    </source>
</reference>
<dbReference type="RefSeq" id="WP_136458762.1">
    <property type="nucleotide sequence ID" value="NZ_SRSF01000003.1"/>
</dbReference>
<dbReference type="InterPro" id="IPR008979">
    <property type="entry name" value="Galactose-bd-like_sf"/>
</dbReference>
<evidence type="ECO:0000256" key="1">
    <source>
        <dbReference type="SAM" id="SignalP"/>
    </source>
</evidence>
<keyword evidence="1" id="KW-0732">Signal</keyword>
<gene>
    <name evidence="3" type="ORF">E4021_09490</name>
</gene>
<dbReference type="Proteomes" id="UP000308528">
    <property type="component" value="Unassembled WGS sequence"/>
</dbReference>
<evidence type="ECO:0000313" key="3">
    <source>
        <dbReference type="EMBL" id="THH39835.1"/>
    </source>
</evidence>
<dbReference type="Pfam" id="PF18962">
    <property type="entry name" value="Por_Secre_tail"/>
    <property type="match status" value="1"/>
</dbReference>
<dbReference type="EMBL" id="SRSF01000003">
    <property type="protein sequence ID" value="THH39835.1"/>
    <property type="molecule type" value="Genomic_DNA"/>
</dbReference>
<dbReference type="OrthoDB" id="1488381at2"/>
<protein>
    <submittedName>
        <fullName evidence="3">T9SS type A sorting domain-containing protein</fullName>
    </submittedName>
</protein>
<comment type="caution">
    <text evidence="3">The sequence shown here is derived from an EMBL/GenBank/DDBJ whole genome shotgun (WGS) entry which is preliminary data.</text>
</comment>
<dbReference type="Gene3D" id="2.60.120.260">
    <property type="entry name" value="Galactose-binding domain-like"/>
    <property type="match status" value="2"/>
</dbReference>
<feature type="domain" description="Secretion system C-terminal sorting" evidence="2">
    <location>
        <begin position="827"/>
        <end position="899"/>
    </location>
</feature>
<dbReference type="InterPro" id="IPR026444">
    <property type="entry name" value="Secre_tail"/>
</dbReference>
<dbReference type="SUPFAM" id="SSF49785">
    <property type="entry name" value="Galactose-binding domain-like"/>
    <property type="match status" value="1"/>
</dbReference>
<evidence type="ECO:0000259" key="2">
    <source>
        <dbReference type="Pfam" id="PF18962"/>
    </source>
</evidence>